<accession>K6YSJ8</accession>
<dbReference type="EMBL" id="CP003837">
    <property type="protein sequence ID" value="AGH46172.1"/>
    <property type="molecule type" value="Genomic_DNA"/>
</dbReference>
<name>K6YSJ8_9ALTE</name>
<sequence length="290" mass="33555">MSLIRTGCPTWTHEQWFGSLFPANTAKERSLEAYAKYFNSIEGNTSFYHIPDEKTLQRWADQVPNDFRFTFKFHRSISHDKKLLNIEDDLHLVLNRMALLGHKLGCLMLQLPASFGPQQLDTLAHFIRLLPSDFRYAVEVRHLGFFDKSNNEKALNQLLIENNINRVIMDTRALFACTANGDKIIVDAQRKKPKVPTHVIATSDTPLVRFVGHPIIQANKPFYTPWIHKTKQWLDEGKSPYLFFHMANTFDAPWLAEAFFSDFKKLYPDTPIPSIPLPKMHINQLDIFGL</sequence>
<evidence type="ECO:0000313" key="2">
    <source>
        <dbReference type="Proteomes" id="UP000011864"/>
    </source>
</evidence>
<dbReference type="InterPro" id="IPR036520">
    <property type="entry name" value="UPF0759_sf"/>
</dbReference>
<dbReference type="OrthoDB" id="9780310at2"/>
<evidence type="ECO:0008006" key="3">
    <source>
        <dbReference type="Google" id="ProtNLM"/>
    </source>
</evidence>
<gene>
    <name evidence="1" type="ORF">C427_4067</name>
</gene>
<reference evidence="1 2" key="1">
    <citation type="journal article" date="2013" name="Genome Announc.">
        <title>Complete Genome Sequence of Glaciecola psychrophila Strain 170T.</title>
        <authorList>
            <person name="Yin J."/>
            <person name="Chen J."/>
            <person name="Liu G."/>
            <person name="Yu Y."/>
            <person name="Song L."/>
            <person name="Wang X."/>
            <person name="Qu X."/>
        </authorList>
    </citation>
    <scope>NUCLEOTIDE SEQUENCE [LARGE SCALE GENOMIC DNA]</scope>
    <source>
        <strain evidence="1 2">170</strain>
    </source>
</reference>
<dbReference type="InterPro" id="IPR002763">
    <property type="entry name" value="DUF72"/>
</dbReference>
<dbReference type="SUPFAM" id="SSF117396">
    <property type="entry name" value="TM1631-like"/>
    <property type="match status" value="1"/>
</dbReference>
<dbReference type="PANTHER" id="PTHR30348:SF9">
    <property type="entry name" value="UPF0759 PROTEIN YECE"/>
    <property type="match status" value="1"/>
</dbReference>
<dbReference type="Gene3D" id="3.20.20.410">
    <property type="entry name" value="Protein of unknown function UPF0759"/>
    <property type="match status" value="1"/>
</dbReference>
<dbReference type="eggNOG" id="COG1801">
    <property type="taxonomic scope" value="Bacteria"/>
</dbReference>
<keyword evidence="2" id="KW-1185">Reference proteome</keyword>
<dbReference type="PANTHER" id="PTHR30348">
    <property type="entry name" value="UNCHARACTERIZED PROTEIN YECE"/>
    <property type="match status" value="1"/>
</dbReference>
<dbReference type="HOGENOM" id="CLU_046519_2_1_6"/>
<organism evidence="1 2">
    <name type="scientific">Paraglaciecola psychrophila 170</name>
    <dbReference type="NCBI Taxonomy" id="1129794"/>
    <lineage>
        <taxon>Bacteria</taxon>
        <taxon>Pseudomonadati</taxon>
        <taxon>Pseudomonadota</taxon>
        <taxon>Gammaproteobacteria</taxon>
        <taxon>Alteromonadales</taxon>
        <taxon>Alteromonadaceae</taxon>
        <taxon>Paraglaciecola</taxon>
    </lineage>
</organism>
<dbReference type="Proteomes" id="UP000011864">
    <property type="component" value="Chromosome"/>
</dbReference>
<protein>
    <recommendedName>
        <fullName evidence="3">DUF72 domain-containing protein</fullName>
    </recommendedName>
</protein>
<dbReference type="AlphaFoldDB" id="K6YSJ8"/>
<dbReference type="PATRIC" id="fig|1129794.4.peg.4050"/>
<dbReference type="STRING" id="1129794.C427_4067"/>
<evidence type="ECO:0000313" key="1">
    <source>
        <dbReference type="EMBL" id="AGH46172.1"/>
    </source>
</evidence>
<dbReference type="Pfam" id="PF01904">
    <property type="entry name" value="DUF72"/>
    <property type="match status" value="1"/>
</dbReference>
<proteinExistence type="predicted"/>
<dbReference type="RefSeq" id="WP_007634336.1">
    <property type="nucleotide sequence ID" value="NC_020514.1"/>
</dbReference>
<dbReference type="KEGG" id="gps:C427_4067"/>